<evidence type="ECO:0000313" key="6">
    <source>
        <dbReference type="EMBL" id="AVR48525.1"/>
    </source>
</evidence>
<keyword evidence="6" id="KW-0430">Lectin</keyword>
<feature type="domain" description="Frog antimicrobial peptide propeptide" evidence="5">
    <location>
        <begin position="2"/>
        <end position="37"/>
    </location>
</feature>
<comment type="subcellular location">
    <subcellularLocation>
        <location evidence="1">Secreted</location>
    </subcellularLocation>
</comment>
<keyword evidence="3 4" id="KW-0732">Signal</keyword>
<dbReference type="EMBL" id="MF953660">
    <property type="protein sequence ID" value="AVR48525.1"/>
    <property type="molecule type" value="Genomic_DNA"/>
</dbReference>
<evidence type="ECO:0000256" key="1">
    <source>
        <dbReference type="ARBA" id="ARBA00004613"/>
    </source>
</evidence>
<dbReference type="GO" id="GO:0005576">
    <property type="term" value="C:extracellular region"/>
    <property type="evidence" value="ECO:0007669"/>
    <property type="project" value="UniProtKB-SubCell"/>
</dbReference>
<evidence type="ECO:0000256" key="2">
    <source>
        <dbReference type="ARBA" id="ARBA00022525"/>
    </source>
</evidence>
<dbReference type="GO" id="GO:0030246">
    <property type="term" value="F:carbohydrate binding"/>
    <property type="evidence" value="ECO:0007669"/>
    <property type="project" value="UniProtKB-KW"/>
</dbReference>
<feature type="signal peptide" evidence="4">
    <location>
        <begin position="1"/>
        <end position="22"/>
    </location>
</feature>
<evidence type="ECO:0000256" key="3">
    <source>
        <dbReference type="ARBA" id="ARBA00022729"/>
    </source>
</evidence>
<keyword evidence="2" id="KW-0964">Secreted</keyword>
<dbReference type="InterPro" id="IPR004275">
    <property type="entry name" value="Frog_antimicrobial_propeptide"/>
</dbReference>
<feature type="chain" id="PRO_5015314525" evidence="4">
    <location>
        <begin position="23"/>
        <end position="59"/>
    </location>
</feature>
<proteinExistence type="predicted"/>
<protein>
    <submittedName>
        <fullName evidence="6">Small peptide lectin</fullName>
    </submittedName>
</protein>
<accession>A0A2R3ZDN5</accession>
<dbReference type="AlphaFoldDB" id="A0A2R3ZDN5"/>
<organism evidence="6">
    <name type="scientific">Hydrophylax bahuvistara</name>
    <name type="common">Wide-spread fungoid frog</name>
    <dbReference type="NCBI Taxonomy" id="1690667"/>
    <lineage>
        <taxon>Eukaryota</taxon>
        <taxon>Metazoa</taxon>
        <taxon>Chordata</taxon>
        <taxon>Craniata</taxon>
        <taxon>Vertebrata</taxon>
        <taxon>Euteleostomi</taxon>
        <taxon>Amphibia</taxon>
        <taxon>Batrachia</taxon>
        <taxon>Anura</taxon>
        <taxon>Neobatrachia</taxon>
        <taxon>Ranoidea</taxon>
        <taxon>Ranidae</taxon>
        <taxon>Hydrophylax</taxon>
    </lineage>
</organism>
<evidence type="ECO:0000259" key="5">
    <source>
        <dbReference type="Pfam" id="PF03032"/>
    </source>
</evidence>
<dbReference type="Pfam" id="PF03032">
    <property type="entry name" value="FSAP_sig_propep"/>
    <property type="match status" value="1"/>
</dbReference>
<reference evidence="6" key="1">
    <citation type="journal article" date="2018" name="Acta Biol. Hung.">
        <title>Smallest lectin-like peptide identified from the skin secretion of an endemic frog, Hydrophylax bahuvistara.</title>
        <authorList>
            <person name="Vineethkumar T.V."/>
            <person name="Shyla G."/>
            <person name="George S."/>
        </authorList>
    </citation>
    <scope>NUCLEOTIDE SEQUENCE</scope>
</reference>
<name>A0A2R3ZDN5_HYDBH</name>
<evidence type="ECO:0000256" key="4">
    <source>
        <dbReference type="SAM" id="SignalP"/>
    </source>
</evidence>
<sequence length="59" mass="6732">MFTLKKSMLLIFFLTTISLSLCEEERDADEDENGVEAKLKDVKRSPGCFRYPNGVKVCD</sequence>